<accession>A0A2A6REY1</accession>
<keyword evidence="3" id="KW-1185">Reference proteome</keyword>
<reference evidence="3" key="1">
    <citation type="submission" date="2017-08" db="EMBL/GenBank/DDBJ databases">
        <authorList>
            <person name="Grouzdev D.S."/>
            <person name="Gaisin V.A."/>
            <person name="Rysina M.S."/>
            <person name="Gorlenko V.M."/>
        </authorList>
    </citation>
    <scope>NUCLEOTIDE SEQUENCE [LARGE SCALE GENOMIC DNA]</scope>
    <source>
        <strain evidence="3">Kir15-3F</strain>
    </source>
</reference>
<dbReference type="Gene3D" id="1.25.40.10">
    <property type="entry name" value="Tetratricopeptide repeat domain"/>
    <property type="match status" value="1"/>
</dbReference>
<name>A0A2A6REY1_9CHLR</name>
<dbReference type="SUPFAM" id="SSF48452">
    <property type="entry name" value="TPR-like"/>
    <property type="match status" value="1"/>
</dbReference>
<feature type="chain" id="PRO_5013015354" description="Tetratricopeptide repeat protein" evidence="1">
    <location>
        <begin position="27"/>
        <end position="231"/>
    </location>
</feature>
<dbReference type="Pfam" id="PF13432">
    <property type="entry name" value="TPR_16"/>
    <property type="match status" value="1"/>
</dbReference>
<evidence type="ECO:0008006" key="4">
    <source>
        <dbReference type="Google" id="ProtNLM"/>
    </source>
</evidence>
<comment type="caution">
    <text evidence="2">The sequence shown here is derived from an EMBL/GenBank/DDBJ whole genome shotgun (WGS) entry which is preliminary data.</text>
</comment>
<dbReference type="AlphaFoldDB" id="A0A2A6REY1"/>
<evidence type="ECO:0000256" key="1">
    <source>
        <dbReference type="SAM" id="SignalP"/>
    </source>
</evidence>
<feature type="non-terminal residue" evidence="2">
    <location>
        <position position="231"/>
    </location>
</feature>
<dbReference type="RefSeq" id="WP_165774810.1">
    <property type="nucleotide sequence ID" value="NZ_NQWI01000141.1"/>
</dbReference>
<feature type="signal peptide" evidence="1">
    <location>
        <begin position="1"/>
        <end position="26"/>
    </location>
</feature>
<proteinExistence type="predicted"/>
<dbReference type="InterPro" id="IPR011990">
    <property type="entry name" value="TPR-like_helical_dom_sf"/>
</dbReference>
<evidence type="ECO:0000313" key="2">
    <source>
        <dbReference type="EMBL" id="PDW01400.1"/>
    </source>
</evidence>
<keyword evidence="1" id="KW-0732">Signal</keyword>
<dbReference type="EMBL" id="NQWI01000141">
    <property type="protein sequence ID" value="PDW01400.1"/>
    <property type="molecule type" value="Genomic_DNA"/>
</dbReference>
<protein>
    <recommendedName>
        <fullName evidence="4">Tetratricopeptide repeat protein</fullName>
    </recommendedName>
</protein>
<dbReference type="PROSITE" id="PS51257">
    <property type="entry name" value="PROKAR_LIPOPROTEIN"/>
    <property type="match status" value="1"/>
</dbReference>
<sequence length="231" mass="24688">MKFLRYILLSILLLGALGACDLTDHADPLATATPPHQILLEPTLPPTPAPSAGPLLDQALRALAQGDDDAAALSLSELLRLYPETQEALTARYYLATHYASRGRWTSAAELFSWFLAQAPPDDPLRAPTLFWLGRAHETAGTHAAAIELFASYRALGTSIEPYAALRQAAQEQALGQQDAAIASFLHAARSSILPGERAGAFEKAIALHVAAGRATEALALYDELLDLAQL</sequence>
<evidence type="ECO:0000313" key="3">
    <source>
        <dbReference type="Proteomes" id="UP000220527"/>
    </source>
</evidence>
<dbReference type="Proteomes" id="UP000220527">
    <property type="component" value="Unassembled WGS sequence"/>
</dbReference>
<gene>
    <name evidence="2" type="ORF">CJ255_19205</name>
</gene>
<organism evidence="2 3">
    <name type="scientific">Candidatus Viridilinea mediisalina</name>
    <dbReference type="NCBI Taxonomy" id="2024553"/>
    <lineage>
        <taxon>Bacteria</taxon>
        <taxon>Bacillati</taxon>
        <taxon>Chloroflexota</taxon>
        <taxon>Chloroflexia</taxon>
        <taxon>Chloroflexales</taxon>
        <taxon>Chloroflexineae</taxon>
        <taxon>Oscillochloridaceae</taxon>
        <taxon>Candidatus Viridilinea</taxon>
    </lineage>
</organism>